<dbReference type="Proteomes" id="UP001056120">
    <property type="component" value="Linkage Group LG02"/>
</dbReference>
<evidence type="ECO:0000313" key="1">
    <source>
        <dbReference type="EMBL" id="KAI3824295.1"/>
    </source>
</evidence>
<comment type="caution">
    <text evidence="1">The sequence shown here is derived from an EMBL/GenBank/DDBJ whole genome shotgun (WGS) entry which is preliminary data.</text>
</comment>
<evidence type="ECO:0000313" key="2">
    <source>
        <dbReference type="Proteomes" id="UP001056120"/>
    </source>
</evidence>
<sequence length="101" mass="11399">MNKASAPPLPAGSLYMEEVHVKLGEELWFTVGCPNGIHQKQVDQMVIHSASDPRPKTTLFGDYFYNYFACGFDVYLTIRLIRSKNLFYIQIIPGMLASILA</sequence>
<gene>
    <name evidence="1" type="ORF">L1987_05748</name>
</gene>
<dbReference type="EMBL" id="CM042019">
    <property type="protein sequence ID" value="KAI3824295.1"/>
    <property type="molecule type" value="Genomic_DNA"/>
</dbReference>
<keyword evidence="2" id="KW-1185">Reference proteome</keyword>
<proteinExistence type="predicted"/>
<accession>A0ACB9JW81</accession>
<reference evidence="1 2" key="2">
    <citation type="journal article" date="2022" name="Mol. Ecol. Resour.">
        <title>The genomes of chicory, endive, great burdock and yacon provide insights into Asteraceae paleo-polyploidization history and plant inulin production.</title>
        <authorList>
            <person name="Fan W."/>
            <person name="Wang S."/>
            <person name="Wang H."/>
            <person name="Wang A."/>
            <person name="Jiang F."/>
            <person name="Liu H."/>
            <person name="Zhao H."/>
            <person name="Xu D."/>
            <person name="Zhang Y."/>
        </authorList>
    </citation>
    <scope>NUCLEOTIDE SEQUENCE [LARGE SCALE GENOMIC DNA]</scope>
    <source>
        <strain evidence="2">cv. Yunnan</strain>
        <tissue evidence="1">Leaves</tissue>
    </source>
</reference>
<protein>
    <submittedName>
        <fullName evidence="1">Uncharacterized protein</fullName>
    </submittedName>
</protein>
<name>A0ACB9JW81_9ASTR</name>
<organism evidence="1 2">
    <name type="scientific">Smallanthus sonchifolius</name>
    <dbReference type="NCBI Taxonomy" id="185202"/>
    <lineage>
        <taxon>Eukaryota</taxon>
        <taxon>Viridiplantae</taxon>
        <taxon>Streptophyta</taxon>
        <taxon>Embryophyta</taxon>
        <taxon>Tracheophyta</taxon>
        <taxon>Spermatophyta</taxon>
        <taxon>Magnoliopsida</taxon>
        <taxon>eudicotyledons</taxon>
        <taxon>Gunneridae</taxon>
        <taxon>Pentapetalae</taxon>
        <taxon>asterids</taxon>
        <taxon>campanulids</taxon>
        <taxon>Asterales</taxon>
        <taxon>Asteraceae</taxon>
        <taxon>Asteroideae</taxon>
        <taxon>Heliantheae alliance</taxon>
        <taxon>Millerieae</taxon>
        <taxon>Smallanthus</taxon>
    </lineage>
</organism>
<reference evidence="2" key="1">
    <citation type="journal article" date="2022" name="Mol. Ecol. Resour.">
        <title>The genomes of chicory, endive, great burdock and yacon provide insights into Asteraceae palaeo-polyploidization history and plant inulin production.</title>
        <authorList>
            <person name="Fan W."/>
            <person name="Wang S."/>
            <person name="Wang H."/>
            <person name="Wang A."/>
            <person name="Jiang F."/>
            <person name="Liu H."/>
            <person name="Zhao H."/>
            <person name="Xu D."/>
            <person name="Zhang Y."/>
        </authorList>
    </citation>
    <scope>NUCLEOTIDE SEQUENCE [LARGE SCALE GENOMIC DNA]</scope>
    <source>
        <strain evidence="2">cv. Yunnan</strain>
    </source>
</reference>